<evidence type="ECO:0000313" key="3">
    <source>
        <dbReference type="EMBL" id="CEI63858.1"/>
    </source>
</evidence>
<dbReference type="PANTHER" id="PTHR24198:SF165">
    <property type="entry name" value="ANKYRIN REPEAT-CONTAINING PROTEIN-RELATED"/>
    <property type="match status" value="1"/>
</dbReference>
<organism evidence="3 4">
    <name type="scientific">Fusarium venenatum</name>
    <dbReference type="NCBI Taxonomy" id="56646"/>
    <lineage>
        <taxon>Eukaryota</taxon>
        <taxon>Fungi</taxon>
        <taxon>Dikarya</taxon>
        <taxon>Ascomycota</taxon>
        <taxon>Pezizomycotina</taxon>
        <taxon>Sordariomycetes</taxon>
        <taxon>Hypocreomycetidae</taxon>
        <taxon>Hypocreales</taxon>
        <taxon>Nectriaceae</taxon>
        <taxon>Fusarium</taxon>
    </lineage>
</organism>
<dbReference type="EMBL" id="LN649229">
    <property type="protein sequence ID" value="CEI63858.1"/>
    <property type="molecule type" value="Genomic_DNA"/>
</dbReference>
<accession>A0A2L2T2I1</accession>
<dbReference type="Proteomes" id="UP000245910">
    <property type="component" value="Chromosome I"/>
</dbReference>
<dbReference type="InterPro" id="IPR036770">
    <property type="entry name" value="Ankyrin_rpt-contain_sf"/>
</dbReference>
<keyword evidence="2" id="KW-0040">ANK repeat</keyword>
<dbReference type="AlphaFoldDB" id="A0A2L2T2I1"/>
<dbReference type="Gene3D" id="1.25.40.20">
    <property type="entry name" value="Ankyrin repeat-containing domain"/>
    <property type="match status" value="1"/>
</dbReference>
<reference evidence="4" key="1">
    <citation type="submission" date="2014-10" db="EMBL/GenBank/DDBJ databases">
        <authorList>
            <person name="King R."/>
        </authorList>
    </citation>
    <scope>NUCLEOTIDE SEQUENCE [LARGE SCALE GENOMIC DNA]</scope>
    <source>
        <strain evidence="4">A3/5</strain>
    </source>
</reference>
<dbReference type="PANTHER" id="PTHR24198">
    <property type="entry name" value="ANKYRIN REPEAT AND PROTEIN KINASE DOMAIN-CONTAINING PROTEIN"/>
    <property type="match status" value="1"/>
</dbReference>
<dbReference type="STRING" id="56646.A0A2L2T2I1"/>
<dbReference type="SMART" id="SM00248">
    <property type="entry name" value="ANK"/>
    <property type="match status" value="4"/>
</dbReference>
<evidence type="ECO:0000256" key="2">
    <source>
        <dbReference type="ARBA" id="ARBA00023043"/>
    </source>
</evidence>
<protein>
    <submittedName>
        <fullName evidence="3">Uncharacterized protein</fullName>
    </submittedName>
</protein>
<dbReference type="InterPro" id="IPR002110">
    <property type="entry name" value="Ankyrin_rpt"/>
</dbReference>
<evidence type="ECO:0000313" key="4">
    <source>
        <dbReference type="Proteomes" id="UP000245910"/>
    </source>
</evidence>
<keyword evidence="4" id="KW-1185">Reference proteome</keyword>
<dbReference type="Pfam" id="PF12796">
    <property type="entry name" value="Ank_2"/>
    <property type="match status" value="1"/>
</dbReference>
<dbReference type="SUPFAM" id="SSF48403">
    <property type="entry name" value="Ankyrin repeat"/>
    <property type="match status" value="1"/>
</dbReference>
<proteinExistence type="predicted"/>
<evidence type="ECO:0000256" key="1">
    <source>
        <dbReference type="ARBA" id="ARBA00022737"/>
    </source>
</evidence>
<keyword evidence="1" id="KW-0677">Repeat</keyword>
<sequence length="296" mass="32314">MGHEDIVSLLLEQPTVAPDCKSAAYYGHTKCVRLLLDHAQRSYRDEKGGNVACIAALAGATEVLEELIKWSDIEFDPTTGVEGVSTLEAALKAQSEEAALILIPYSDANPVYSCGDRPLNLAAKVKSIESVRLLFSQNISVNARGIHGHTALHNAAVMRNEDMIDLILSHPDIDISICDNDGNTPLMAFLQCPLGMKRVTLRSSKMFLSSSELDINAQNPSGDTALLIAASMEGRYYPEEDEDIFMAFLKSCRCTQRAQKQAWSNNPNHCYSGRLTEGSNHCGGNASVISIQRGRR</sequence>
<name>A0A2L2T2I1_9HYPO</name>